<feature type="domain" description="Organic solvent tolerance-like N-terminal" evidence="5">
    <location>
        <begin position="40"/>
        <end position="80"/>
    </location>
</feature>
<dbReference type="STRING" id="29542.A6070_11885"/>
<dbReference type="InterPro" id="IPR005653">
    <property type="entry name" value="OstA-like_N"/>
</dbReference>
<evidence type="ECO:0000256" key="4">
    <source>
        <dbReference type="SAM" id="SignalP"/>
    </source>
</evidence>
<organism evidence="7 8">
    <name type="scientific">Syntrophotalea acetylenica</name>
    <name type="common">Pelobacter acetylenicus</name>
    <dbReference type="NCBI Taxonomy" id="29542"/>
    <lineage>
        <taxon>Bacteria</taxon>
        <taxon>Pseudomonadati</taxon>
        <taxon>Thermodesulfobacteriota</taxon>
        <taxon>Desulfuromonadia</taxon>
        <taxon>Desulfuromonadales</taxon>
        <taxon>Syntrophotaleaceae</taxon>
        <taxon>Syntrophotalea</taxon>
    </lineage>
</organism>
<accession>A0A1L3GDY8</accession>
<dbReference type="KEGG" id="pace:A6070_11885"/>
<dbReference type="Gene3D" id="2.60.450.10">
    <property type="entry name" value="Lipopolysaccharide (LPS) transport protein A like domain"/>
    <property type="match status" value="1"/>
</dbReference>
<dbReference type="InterPro" id="IPR050218">
    <property type="entry name" value="LptD"/>
</dbReference>
<dbReference type="GO" id="GO:0009279">
    <property type="term" value="C:cell outer membrane"/>
    <property type="evidence" value="ECO:0007669"/>
    <property type="project" value="InterPro"/>
</dbReference>
<dbReference type="EMBL" id="CP015518">
    <property type="protein sequence ID" value="APG24160.1"/>
    <property type="molecule type" value="Genomic_DNA"/>
</dbReference>
<dbReference type="GO" id="GO:1990351">
    <property type="term" value="C:transporter complex"/>
    <property type="evidence" value="ECO:0007669"/>
    <property type="project" value="TreeGrafter"/>
</dbReference>
<dbReference type="GO" id="GO:0015920">
    <property type="term" value="P:lipopolysaccharide transport"/>
    <property type="evidence" value="ECO:0007669"/>
    <property type="project" value="InterPro"/>
</dbReference>
<dbReference type="InterPro" id="IPR007543">
    <property type="entry name" value="LptD_C"/>
</dbReference>
<keyword evidence="2" id="KW-0472">Membrane</keyword>
<protein>
    <submittedName>
        <fullName evidence="7">Uncharacterized protein</fullName>
    </submittedName>
</protein>
<evidence type="ECO:0000313" key="7">
    <source>
        <dbReference type="EMBL" id="APG24160.1"/>
    </source>
</evidence>
<dbReference type="InterPro" id="IPR020889">
    <property type="entry name" value="LipoPS_assembly_LptD"/>
</dbReference>
<dbReference type="RefSeq" id="WP_072285976.1">
    <property type="nucleotide sequence ID" value="NZ_CP015455.1"/>
</dbReference>
<keyword evidence="1 4" id="KW-0732">Signal</keyword>
<dbReference type="PANTHER" id="PTHR30189">
    <property type="entry name" value="LPS-ASSEMBLY PROTEIN"/>
    <property type="match status" value="1"/>
</dbReference>
<evidence type="ECO:0000256" key="1">
    <source>
        <dbReference type="ARBA" id="ARBA00022729"/>
    </source>
</evidence>
<gene>
    <name evidence="7" type="ORF">A7E75_03260</name>
</gene>
<reference evidence="7 8" key="1">
    <citation type="journal article" date="2017" name="Genome Announc.">
        <title>Complete Genome Sequences of Two Acetylene-Fermenting Pelobacter acetylenicus Strains.</title>
        <authorList>
            <person name="Sutton J.M."/>
            <person name="Baesman S.M."/>
            <person name="Fierst J.L."/>
            <person name="Poret-Peterson A.T."/>
            <person name="Oremland R.S."/>
            <person name="Dunlap D.S."/>
            <person name="Akob D.M."/>
        </authorList>
    </citation>
    <scope>NUCLEOTIDE SEQUENCE [LARGE SCALE GENOMIC DNA]</scope>
    <source>
        <strain evidence="7 8">DSM 3247</strain>
    </source>
</reference>
<dbReference type="AlphaFoldDB" id="A0A1L3GDY8"/>
<sequence length="699" mass="79618">MKDFFPVMKVAVLLLASILCGSGPACAVEEKQAPLPIALEADELVFDQKEGVYQAQGDVHLRRGEATLAADRMQFNEETGDAQAFGNVRLLDPEAVVSGEALTLNIDSDVGSVRNGRIFLPKPNFHVAGSEIEKLGKYQYRIADGTFTTCDGERPSWKFSARQLDVTVGGYAWARHVFFHIYDVPVLYLPVMGYPVKVERESGFLTPRFGLSDKRGTELSLVYYQVLDRHMDATFFLDYYSRLGVGKGVEYRYFLGHDNDGQAKLYHVSGLDGNSDQVALAWQHMGTLPGQIWLTADAQYVSSRRYFSDFGEVAGEYNRARAESVIAASRHWGNANLAGQFRYLRQLNEDDEELPVDDDLTLQRLPEVRFDILRRRFGYTPFYFRLDSSAAYLWKKQGEKVGRIGLRPEISAQFNPGGWLEIGASMGYLERVYAWDGEQEHKGVPDASLRLGTRLSRVYAVDGEVVRKLQHVLQPEIIYEYVPGVDQEDLPRLEFEDFIGRRNTVSYGLVNRLIARQESEQGQVDYHEYLYLRLAQEYDISRSDHSDLLAPQRDEAERWSALRTELVVRPTRHSYLDIDSRLATSGGGLATFHAEGGLEDGRGNGLALRYRYWRDEQEYLSANLDLAWLKPVYINYEQRYSLDSSVTLENVLNLEYRAQCWSLFLSWRDRRDEQEISFSFALTGIGKTSHPGSRLDETL</sequence>
<dbReference type="HAMAP" id="MF_01411">
    <property type="entry name" value="LPS_assembly_LptD"/>
    <property type="match status" value="1"/>
</dbReference>
<dbReference type="Pfam" id="PF04453">
    <property type="entry name" value="LptD"/>
    <property type="match status" value="1"/>
</dbReference>
<dbReference type="OrthoDB" id="9760225at2"/>
<feature type="signal peptide" evidence="4">
    <location>
        <begin position="1"/>
        <end position="27"/>
    </location>
</feature>
<evidence type="ECO:0000259" key="5">
    <source>
        <dbReference type="Pfam" id="PF03968"/>
    </source>
</evidence>
<evidence type="ECO:0000256" key="3">
    <source>
        <dbReference type="ARBA" id="ARBA00023237"/>
    </source>
</evidence>
<feature type="chain" id="PRO_5039927593" evidence="4">
    <location>
        <begin position="28"/>
        <end position="699"/>
    </location>
</feature>
<evidence type="ECO:0000259" key="6">
    <source>
        <dbReference type="Pfam" id="PF04453"/>
    </source>
</evidence>
<dbReference type="GO" id="GO:0043165">
    <property type="term" value="P:Gram-negative-bacterium-type cell outer membrane assembly"/>
    <property type="evidence" value="ECO:0007669"/>
    <property type="project" value="InterPro"/>
</dbReference>
<dbReference type="PANTHER" id="PTHR30189:SF1">
    <property type="entry name" value="LPS-ASSEMBLY PROTEIN LPTD"/>
    <property type="match status" value="1"/>
</dbReference>
<keyword evidence="3" id="KW-0998">Cell outer membrane</keyword>
<proteinExistence type="inferred from homology"/>
<name>A0A1L3GDY8_SYNAC</name>
<keyword evidence="8" id="KW-1185">Reference proteome</keyword>
<evidence type="ECO:0000313" key="8">
    <source>
        <dbReference type="Proteomes" id="UP000182264"/>
    </source>
</evidence>
<dbReference type="Proteomes" id="UP000182264">
    <property type="component" value="Chromosome"/>
</dbReference>
<dbReference type="Pfam" id="PF03968">
    <property type="entry name" value="LptD_N"/>
    <property type="match status" value="1"/>
</dbReference>
<feature type="domain" description="LptD C-terminal" evidence="6">
    <location>
        <begin position="277"/>
        <end position="624"/>
    </location>
</feature>
<evidence type="ECO:0000256" key="2">
    <source>
        <dbReference type="ARBA" id="ARBA00023136"/>
    </source>
</evidence>